<gene>
    <name evidence="1" type="ORF">CPELLU_LOCUS6178</name>
</gene>
<dbReference type="AlphaFoldDB" id="A0A9N9C0W7"/>
<accession>A0A9N9C0W7</accession>
<feature type="non-terminal residue" evidence="1">
    <location>
        <position position="69"/>
    </location>
</feature>
<name>A0A9N9C0W7_9GLOM</name>
<protein>
    <submittedName>
        <fullName evidence="1">15674_t:CDS:1</fullName>
    </submittedName>
</protein>
<proteinExistence type="predicted"/>
<evidence type="ECO:0000313" key="1">
    <source>
        <dbReference type="EMBL" id="CAG8582951.1"/>
    </source>
</evidence>
<reference evidence="1" key="1">
    <citation type="submission" date="2021-06" db="EMBL/GenBank/DDBJ databases">
        <authorList>
            <person name="Kallberg Y."/>
            <person name="Tangrot J."/>
            <person name="Rosling A."/>
        </authorList>
    </citation>
    <scope>NUCLEOTIDE SEQUENCE</scope>
    <source>
        <strain evidence="1">FL966</strain>
    </source>
</reference>
<sequence>GFNILSRHRITLKLSQIVCKLLKNKAIVTVEWESNGQEPIQLQRCMGDATIGDAVKGDDDNDLVMSGYI</sequence>
<comment type="caution">
    <text evidence="1">The sequence shown here is derived from an EMBL/GenBank/DDBJ whole genome shotgun (WGS) entry which is preliminary data.</text>
</comment>
<evidence type="ECO:0000313" key="2">
    <source>
        <dbReference type="Proteomes" id="UP000789759"/>
    </source>
</evidence>
<organism evidence="1 2">
    <name type="scientific">Cetraspora pellucida</name>
    <dbReference type="NCBI Taxonomy" id="1433469"/>
    <lineage>
        <taxon>Eukaryota</taxon>
        <taxon>Fungi</taxon>
        <taxon>Fungi incertae sedis</taxon>
        <taxon>Mucoromycota</taxon>
        <taxon>Glomeromycotina</taxon>
        <taxon>Glomeromycetes</taxon>
        <taxon>Diversisporales</taxon>
        <taxon>Gigasporaceae</taxon>
        <taxon>Cetraspora</taxon>
    </lineage>
</organism>
<dbReference type="EMBL" id="CAJVQA010003773">
    <property type="protein sequence ID" value="CAG8582951.1"/>
    <property type="molecule type" value="Genomic_DNA"/>
</dbReference>
<dbReference type="Proteomes" id="UP000789759">
    <property type="component" value="Unassembled WGS sequence"/>
</dbReference>
<keyword evidence="2" id="KW-1185">Reference proteome</keyword>